<dbReference type="Pfam" id="PF04525">
    <property type="entry name" value="LOR"/>
    <property type="match status" value="1"/>
</dbReference>
<dbReference type="InterPro" id="IPR007612">
    <property type="entry name" value="LOR"/>
</dbReference>
<keyword evidence="3" id="KW-1185">Reference proteome</keyword>
<evidence type="ECO:0000256" key="1">
    <source>
        <dbReference type="ARBA" id="ARBA00005437"/>
    </source>
</evidence>
<dbReference type="Gene3D" id="2.40.160.200">
    <property type="entry name" value="LURP1-related"/>
    <property type="match status" value="1"/>
</dbReference>
<reference evidence="2" key="1">
    <citation type="submission" date="2020-08" db="EMBL/GenBank/DDBJ databases">
        <title>Genome public.</title>
        <authorList>
            <person name="Liu C."/>
            <person name="Sun Q."/>
        </authorList>
    </citation>
    <scope>NUCLEOTIDE SEQUENCE</scope>
    <source>
        <strain evidence="2">NSJ-12</strain>
    </source>
</reference>
<dbReference type="SUPFAM" id="SSF54518">
    <property type="entry name" value="Tubby C-terminal domain-like"/>
    <property type="match status" value="1"/>
</dbReference>
<dbReference type="Proteomes" id="UP000655830">
    <property type="component" value="Unassembled WGS sequence"/>
</dbReference>
<comment type="caution">
    <text evidence="2">The sequence shown here is derived from an EMBL/GenBank/DDBJ whole genome shotgun (WGS) entry which is preliminary data.</text>
</comment>
<dbReference type="InterPro" id="IPR025659">
    <property type="entry name" value="Tubby-like_C"/>
</dbReference>
<sequence length="157" mass="18329">MKMLFKQRFFSWFDSYDIYGEDGSVLYTVKGKMAWGHCLEVYNAKEEHIATLKEEVFTWMPRFRIYLGDHYVGDIKKEFTFFKPSFSLDYKGWEVTGDFFDWDYEITESGSAIAWVSKQLFNFTDTYTIEVAQPENALMCLMIVLAIDAAKCSGNNA</sequence>
<name>A0A926EG76_9FIRM</name>
<evidence type="ECO:0000313" key="2">
    <source>
        <dbReference type="EMBL" id="MBC8579718.1"/>
    </source>
</evidence>
<dbReference type="RefSeq" id="WP_177668374.1">
    <property type="nucleotide sequence ID" value="NZ_JACRSY010000013.1"/>
</dbReference>
<organism evidence="2 3">
    <name type="scientific">Zhenhengia yiwuensis</name>
    <dbReference type="NCBI Taxonomy" id="2763666"/>
    <lineage>
        <taxon>Bacteria</taxon>
        <taxon>Bacillati</taxon>
        <taxon>Bacillota</taxon>
        <taxon>Clostridia</taxon>
        <taxon>Lachnospirales</taxon>
        <taxon>Lachnospiraceae</taxon>
        <taxon>Zhenhengia</taxon>
    </lineage>
</organism>
<evidence type="ECO:0000313" key="3">
    <source>
        <dbReference type="Proteomes" id="UP000655830"/>
    </source>
</evidence>
<dbReference type="EMBL" id="JACRSY010000013">
    <property type="protein sequence ID" value="MBC8579718.1"/>
    <property type="molecule type" value="Genomic_DNA"/>
</dbReference>
<dbReference type="AlphaFoldDB" id="A0A926EG76"/>
<dbReference type="InterPro" id="IPR038595">
    <property type="entry name" value="LOR_sf"/>
</dbReference>
<comment type="similarity">
    <text evidence="1">Belongs to the LOR family.</text>
</comment>
<proteinExistence type="inferred from homology"/>
<evidence type="ECO:0008006" key="4">
    <source>
        <dbReference type="Google" id="ProtNLM"/>
    </source>
</evidence>
<protein>
    <recommendedName>
        <fullName evidence="4">LURP-one-related family protein</fullName>
    </recommendedName>
</protein>
<gene>
    <name evidence="2" type="ORF">H8718_09265</name>
</gene>
<accession>A0A926EG76</accession>